<dbReference type="OMA" id="IAWIPPI"/>
<evidence type="ECO:0000313" key="14">
    <source>
        <dbReference type="EMBL" id="EGC28790.1"/>
    </source>
</evidence>
<dbReference type="KEGG" id="dpp:DICPUDRAFT_85139"/>
<organism evidence="14 15">
    <name type="scientific">Dictyostelium purpureum</name>
    <name type="common">Slime mold</name>
    <dbReference type="NCBI Taxonomy" id="5786"/>
    <lineage>
        <taxon>Eukaryota</taxon>
        <taxon>Amoebozoa</taxon>
        <taxon>Evosea</taxon>
        <taxon>Eumycetozoa</taxon>
        <taxon>Dictyostelia</taxon>
        <taxon>Dictyosteliales</taxon>
        <taxon>Dictyosteliaceae</taxon>
        <taxon>Dictyostelium</taxon>
    </lineage>
</organism>
<dbReference type="Gene3D" id="1.20.1070.10">
    <property type="entry name" value="Rhodopsin 7-helix transmembrane proteins"/>
    <property type="match status" value="1"/>
</dbReference>
<feature type="compositionally biased region" description="Low complexity" evidence="10">
    <location>
        <begin position="585"/>
        <end position="607"/>
    </location>
</feature>
<reference evidence="15" key="1">
    <citation type="journal article" date="2011" name="Genome Biol.">
        <title>Comparative genomics of the social amoebae Dictyostelium discoideum and Dictyostelium purpureum.</title>
        <authorList>
            <consortium name="US DOE Joint Genome Institute (JGI-PGF)"/>
            <person name="Sucgang R."/>
            <person name="Kuo A."/>
            <person name="Tian X."/>
            <person name="Salerno W."/>
            <person name="Parikh A."/>
            <person name="Feasley C.L."/>
            <person name="Dalin E."/>
            <person name="Tu H."/>
            <person name="Huang E."/>
            <person name="Barry K."/>
            <person name="Lindquist E."/>
            <person name="Shapiro H."/>
            <person name="Bruce D."/>
            <person name="Schmutz J."/>
            <person name="Salamov A."/>
            <person name="Fey P."/>
            <person name="Gaudet P."/>
            <person name="Anjard C."/>
            <person name="Babu M.M."/>
            <person name="Basu S."/>
            <person name="Bushmanova Y."/>
            <person name="van der Wel H."/>
            <person name="Katoh-Kurasawa M."/>
            <person name="Dinh C."/>
            <person name="Coutinho P.M."/>
            <person name="Saito T."/>
            <person name="Elias M."/>
            <person name="Schaap P."/>
            <person name="Kay R.R."/>
            <person name="Henrissat B."/>
            <person name="Eichinger L."/>
            <person name="Rivero F."/>
            <person name="Putnam N.H."/>
            <person name="West C.M."/>
            <person name="Loomis W.F."/>
            <person name="Chisholm R.L."/>
            <person name="Shaulsky G."/>
            <person name="Strassmann J.E."/>
            <person name="Queller D.C."/>
            <person name="Kuspa A."/>
            <person name="Grigoriev I.V."/>
        </authorList>
    </citation>
    <scope>NUCLEOTIDE SEQUENCE [LARGE SCALE GENOMIC DNA]</scope>
    <source>
        <strain evidence="15">QSDP1</strain>
    </source>
</reference>
<dbReference type="PANTHER" id="PTHR31787:SF13">
    <property type="entry name" value="FRIZZLED AND SMOOTHENED-LIKE PROTEIN J"/>
    <property type="match status" value="1"/>
</dbReference>
<keyword evidence="5 11" id="KW-1133">Transmembrane helix</keyword>
<keyword evidence="4" id="KW-0732">Signal</keyword>
<dbReference type="RefSeq" id="XP_003294685.1">
    <property type="nucleotide sequence ID" value="XM_003294637.1"/>
</dbReference>
<evidence type="ECO:0000256" key="6">
    <source>
        <dbReference type="ARBA" id="ARBA00023136"/>
    </source>
</evidence>
<dbReference type="InterPro" id="IPR020067">
    <property type="entry name" value="Frizzled_dom"/>
</dbReference>
<comment type="subcellular location">
    <subcellularLocation>
        <location evidence="1">Membrane</location>
        <topology evidence="1">Multi-pass membrane protein</topology>
    </subcellularLocation>
</comment>
<dbReference type="InParanoid" id="F1A4U2"/>
<feature type="transmembrane region" description="Helical" evidence="11">
    <location>
        <begin position="535"/>
        <end position="553"/>
    </location>
</feature>
<feature type="compositionally biased region" description="Acidic residues" evidence="10">
    <location>
        <begin position="610"/>
        <end position="626"/>
    </location>
</feature>
<dbReference type="SUPFAM" id="SSF63501">
    <property type="entry name" value="Frizzled cysteine-rich domain"/>
    <property type="match status" value="1"/>
</dbReference>
<comment type="similarity">
    <text evidence="2">Belongs to the G-protein coupled receptor Fz/Smo family.</text>
</comment>
<dbReference type="InterPro" id="IPR050949">
    <property type="entry name" value="GPCR_Fz/Smo-like"/>
</dbReference>
<dbReference type="PANTHER" id="PTHR31787">
    <property type="entry name" value="G-PROTEIN-COUPLED RECEPTOR GPCR FAMILY PROTEIN"/>
    <property type="match status" value="1"/>
</dbReference>
<keyword evidence="7" id="KW-1015">Disulfide bond</keyword>
<dbReference type="eggNOG" id="ENOG502RD8Q">
    <property type="taxonomic scope" value="Eukaryota"/>
</dbReference>
<dbReference type="PROSITE" id="PS50038">
    <property type="entry name" value="FZ"/>
    <property type="match status" value="1"/>
</dbReference>
<dbReference type="Pfam" id="PF01534">
    <property type="entry name" value="Frizzled"/>
    <property type="match status" value="1"/>
</dbReference>
<dbReference type="OrthoDB" id="17434at2759"/>
<name>F1A4U2_DICPU</name>
<dbReference type="AlphaFoldDB" id="F1A4U2"/>
<dbReference type="PROSITE" id="PS50261">
    <property type="entry name" value="G_PROTEIN_RECEP_F2_4"/>
    <property type="match status" value="1"/>
</dbReference>
<dbReference type="GO" id="GO:0016020">
    <property type="term" value="C:membrane"/>
    <property type="evidence" value="ECO:0007669"/>
    <property type="project" value="UniProtKB-SubCell"/>
</dbReference>
<evidence type="ECO:0000313" key="15">
    <source>
        <dbReference type="Proteomes" id="UP000001064"/>
    </source>
</evidence>
<dbReference type="EMBL" id="GL871543">
    <property type="protein sequence ID" value="EGC28790.1"/>
    <property type="molecule type" value="Genomic_DNA"/>
</dbReference>
<evidence type="ECO:0000256" key="11">
    <source>
        <dbReference type="SAM" id="Phobius"/>
    </source>
</evidence>
<evidence type="ECO:0000256" key="3">
    <source>
        <dbReference type="ARBA" id="ARBA00022692"/>
    </source>
</evidence>
<dbReference type="Proteomes" id="UP000001064">
    <property type="component" value="Unassembled WGS sequence"/>
</dbReference>
<dbReference type="InterPro" id="IPR017981">
    <property type="entry name" value="GPCR_2-like_7TM"/>
</dbReference>
<dbReference type="InterPro" id="IPR000539">
    <property type="entry name" value="Frizzled/Smoothened_7TM"/>
</dbReference>
<feature type="region of interest" description="Disordered" evidence="10">
    <location>
        <begin position="585"/>
        <end position="626"/>
    </location>
</feature>
<keyword evidence="3 11" id="KW-0812">Transmembrane</keyword>
<dbReference type="VEuPathDB" id="AmoebaDB:DICPUDRAFT_85139"/>
<dbReference type="FunCoup" id="F1A4U2">
    <property type="interactions" value="11"/>
</dbReference>
<evidence type="ECO:0000256" key="10">
    <source>
        <dbReference type="SAM" id="MobiDB-lite"/>
    </source>
</evidence>
<feature type="transmembrane region" description="Helical" evidence="11">
    <location>
        <begin position="303"/>
        <end position="323"/>
    </location>
</feature>
<proteinExistence type="inferred from homology"/>
<evidence type="ECO:0000256" key="8">
    <source>
        <dbReference type="ARBA" id="ARBA00023170"/>
    </source>
</evidence>
<evidence type="ECO:0000256" key="9">
    <source>
        <dbReference type="ARBA" id="ARBA00023180"/>
    </source>
</evidence>
<evidence type="ECO:0000259" key="13">
    <source>
        <dbReference type="PROSITE" id="PS50261"/>
    </source>
</evidence>
<protein>
    <recommendedName>
        <fullName evidence="16">G-protein coupled receptors family 2 profile 2 domain-containing protein</fullName>
    </recommendedName>
</protein>
<evidence type="ECO:0000256" key="4">
    <source>
        <dbReference type="ARBA" id="ARBA00022729"/>
    </source>
</evidence>
<evidence type="ECO:0000259" key="12">
    <source>
        <dbReference type="PROSITE" id="PS50038"/>
    </source>
</evidence>
<dbReference type="GO" id="GO:0004888">
    <property type="term" value="F:transmembrane signaling receptor activity"/>
    <property type="evidence" value="ECO:0007669"/>
    <property type="project" value="InterPro"/>
</dbReference>
<keyword evidence="9" id="KW-0325">Glycoprotein</keyword>
<feature type="domain" description="G-protein coupled receptors family 2 profile 2" evidence="13">
    <location>
        <begin position="263"/>
        <end position="555"/>
    </location>
</feature>
<sequence>MAITQGTPEYFSERKKSPACGSDLAAMIGVNPYKTPLQEREDSILVNSQYFPLDPNGSCQTYIGDLQNQLCNGFLVNPNSVYINSTSTQEEIRNFGYLVRLAINIRPVESCKNSSDTYKFLCSYLFPECAEYTDPITKKTYAYPLLPCNDNCVSMTKTCQISSSRINCNMKETVIVDGTNVSFPYFPKNSTSYGINAPTFSDSCINTTNIVSQNTTIQKCYPPLVYHVTKDQVYDESIGYIFPSPNSSCVVNCPAPLYYPNQWRNLFKLSDVLSILSCILTLFLVITLGVINPKLSRFDKINVALLTSIFCQSFSGALLTFNGTEKTLCPEPGRFASHIDGVCVASAFILHGTSLLVVQWWCIMSFEIWFTIFQVGRKQKDRFIYYLISTIIIAWIPPIVAISNSQYTGGPQMPFCWMNNFNYQRFSFWLPLGIFLCGGGIFLILLIREIYIIISSATDSKKKSRVKLLKMELKPMISLVMYFSILLYLFIYDQWVNNHKHIYTDSIPDYGLCIAQSQDPSKCLLKAPDIAGFGYFIYSIRVFGIYAFLIYGLSSRTFKIWQANYLFIKIGKRIEQFTGITTTTMGSSTSNGNSSATSNANSKAASAIETPDDIDGQDSVELESDE</sequence>
<accession>F1A4U2</accession>
<keyword evidence="8" id="KW-0675">Receptor</keyword>
<feature type="transmembrane region" description="Helical" evidence="11">
    <location>
        <begin position="272"/>
        <end position="291"/>
    </location>
</feature>
<dbReference type="Gene3D" id="1.10.2000.10">
    <property type="entry name" value="Frizzled cysteine-rich domain"/>
    <property type="match status" value="1"/>
</dbReference>
<evidence type="ECO:0000256" key="7">
    <source>
        <dbReference type="ARBA" id="ARBA00023157"/>
    </source>
</evidence>
<evidence type="ECO:0000256" key="1">
    <source>
        <dbReference type="ARBA" id="ARBA00004141"/>
    </source>
</evidence>
<gene>
    <name evidence="14" type="ORF">DICPUDRAFT_85139</name>
</gene>
<keyword evidence="15" id="KW-1185">Reference proteome</keyword>
<dbReference type="GeneID" id="10507218"/>
<dbReference type="InterPro" id="IPR036790">
    <property type="entry name" value="Frizzled_dom_sf"/>
</dbReference>
<feature type="transmembrane region" description="Helical" evidence="11">
    <location>
        <begin position="475"/>
        <end position="492"/>
    </location>
</feature>
<feature type="domain" description="FZ" evidence="12">
    <location>
        <begin position="54"/>
        <end position="207"/>
    </location>
</feature>
<dbReference type="GO" id="GO:0007166">
    <property type="term" value="P:cell surface receptor signaling pathway"/>
    <property type="evidence" value="ECO:0007669"/>
    <property type="project" value="InterPro"/>
</dbReference>
<evidence type="ECO:0000256" key="2">
    <source>
        <dbReference type="ARBA" id="ARBA00008077"/>
    </source>
</evidence>
<feature type="transmembrane region" description="Helical" evidence="11">
    <location>
        <begin position="335"/>
        <end position="362"/>
    </location>
</feature>
<feature type="transmembrane region" description="Helical" evidence="11">
    <location>
        <begin position="428"/>
        <end position="454"/>
    </location>
</feature>
<evidence type="ECO:0000256" key="5">
    <source>
        <dbReference type="ARBA" id="ARBA00022989"/>
    </source>
</evidence>
<keyword evidence="6 11" id="KW-0472">Membrane</keyword>
<feature type="transmembrane region" description="Helical" evidence="11">
    <location>
        <begin position="383"/>
        <end position="403"/>
    </location>
</feature>
<evidence type="ECO:0008006" key="16">
    <source>
        <dbReference type="Google" id="ProtNLM"/>
    </source>
</evidence>